<sequence>MFLAHEVGDWRVPSPEDLADEDALYDGVRASNVKDVEVHDDGVLLIGAFDVAVVTDYIRGSWHHPPEVKTRREEAFFSVMFEWDDGGYATVEVEF</sequence>
<name>A0ABD5Z2X8_9EURY</name>
<dbReference type="RefSeq" id="WP_382217068.1">
    <property type="nucleotide sequence ID" value="NZ_JBHTAR010000011.1"/>
</dbReference>
<gene>
    <name evidence="1" type="ORF">ACFQJ9_09035</name>
</gene>
<dbReference type="AlphaFoldDB" id="A0ABD5Z2X8"/>
<evidence type="ECO:0000313" key="2">
    <source>
        <dbReference type="Proteomes" id="UP001596447"/>
    </source>
</evidence>
<comment type="caution">
    <text evidence="1">The sequence shown here is derived from an EMBL/GenBank/DDBJ whole genome shotgun (WGS) entry which is preliminary data.</text>
</comment>
<accession>A0ABD5Z2X8</accession>
<dbReference type="Proteomes" id="UP001596447">
    <property type="component" value="Unassembled WGS sequence"/>
</dbReference>
<evidence type="ECO:0000313" key="1">
    <source>
        <dbReference type="EMBL" id="MFC7199554.1"/>
    </source>
</evidence>
<proteinExistence type="predicted"/>
<reference evidence="1 2" key="1">
    <citation type="journal article" date="2019" name="Int. J. Syst. Evol. Microbiol.">
        <title>The Global Catalogue of Microorganisms (GCM) 10K type strain sequencing project: providing services to taxonomists for standard genome sequencing and annotation.</title>
        <authorList>
            <consortium name="The Broad Institute Genomics Platform"/>
            <consortium name="The Broad Institute Genome Sequencing Center for Infectious Disease"/>
            <person name="Wu L."/>
            <person name="Ma J."/>
        </authorList>
    </citation>
    <scope>NUCLEOTIDE SEQUENCE [LARGE SCALE GENOMIC DNA]</scope>
    <source>
        <strain evidence="1 2">XZGYJ-43</strain>
    </source>
</reference>
<protein>
    <submittedName>
        <fullName evidence="1">Uncharacterized protein</fullName>
    </submittedName>
</protein>
<keyword evidence="2" id="KW-1185">Reference proteome</keyword>
<dbReference type="EMBL" id="JBHTAR010000011">
    <property type="protein sequence ID" value="MFC7199554.1"/>
    <property type="molecule type" value="Genomic_DNA"/>
</dbReference>
<organism evidence="1 2">
    <name type="scientific">Halospeciosus flavus</name>
    <dbReference type="NCBI Taxonomy" id="3032283"/>
    <lineage>
        <taxon>Archaea</taxon>
        <taxon>Methanobacteriati</taxon>
        <taxon>Methanobacteriota</taxon>
        <taxon>Stenosarchaea group</taxon>
        <taxon>Halobacteria</taxon>
        <taxon>Halobacteriales</taxon>
        <taxon>Halobacteriaceae</taxon>
        <taxon>Halospeciosus</taxon>
    </lineage>
</organism>